<dbReference type="EMBL" id="CVRI01000020">
    <property type="protein sequence ID" value="CRK91311.1"/>
    <property type="molecule type" value="Genomic_DNA"/>
</dbReference>
<comment type="similarity">
    <text evidence="1">Belongs to the DENR family.</text>
</comment>
<dbReference type="GO" id="GO:0003743">
    <property type="term" value="F:translation initiation factor activity"/>
    <property type="evidence" value="ECO:0007669"/>
    <property type="project" value="InterPro"/>
</dbReference>
<gene>
    <name evidence="4" type="ORF">CLUMA_CG004985</name>
</gene>
<dbReference type="GO" id="GO:0001731">
    <property type="term" value="P:formation of translation preinitiation complex"/>
    <property type="evidence" value="ECO:0007669"/>
    <property type="project" value="TreeGrafter"/>
</dbReference>
<evidence type="ECO:0000256" key="2">
    <source>
        <dbReference type="SAM" id="MobiDB-lite"/>
    </source>
</evidence>
<keyword evidence="5" id="KW-1185">Reference proteome</keyword>
<dbReference type="AlphaFoldDB" id="A0A1J1HTC7"/>
<dbReference type="STRING" id="568069.A0A1J1HTC7"/>
<proteinExistence type="inferred from homology"/>
<dbReference type="Proteomes" id="UP000183832">
    <property type="component" value="Unassembled WGS sequence"/>
</dbReference>
<reference evidence="4 5" key="1">
    <citation type="submission" date="2015-04" db="EMBL/GenBank/DDBJ databases">
        <authorList>
            <person name="Syromyatnikov M.Y."/>
            <person name="Popov V.N."/>
        </authorList>
    </citation>
    <scope>NUCLEOTIDE SEQUENCE [LARGE SCALE GENOMIC DNA]</scope>
</reference>
<dbReference type="InterPro" id="IPR046447">
    <property type="entry name" value="DENR_C"/>
</dbReference>
<dbReference type="PANTHER" id="PTHR12789:SF0">
    <property type="entry name" value="DENSITY-REGULATED PROTEIN"/>
    <property type="match status" value="1"/>
</dbReference>
<dbReference type="Pfam" id="PF01253">
    <property type="entry name" value="SUI1"/>
    <property type="match status" value="1"/>
</dbReference>
<accession>A0A1J1HTC7</accession>
<dbReference type="CDD" id="cd11607">
    <property type="entry name" value="DENR_C"/>
    <property type="match status" value="1"/>
</dbReference>
<dbReference type="InterPro" id="IPR048517">
    <property type="entry name" value="DENR_N"/>
</dbReference>
<feature type="region of interest" description="Disordered" evidence="2">
    <location>
        <begin position="73"/>
        <end position="111"/>
    </location>
</feature>
<feature type="compositionally biased region" description="Basic residues" evidence="2">
    <location>
        <begin position="93"/>
        <end position="103"/>
    </location>
</feature>
<dbReference type="GO" id="GO:0002188">
    <property type="term" value="P:translation reinitiation"/>
    <property type="evidence" value="ECO:0007669"/>
    <property type="project" value="TreeGrafter"/>
</dbReference>
<dbReference type="InterPro" id="IPR036877">
    <property type="entry name" value="SUI1_dom_sf"/>
</dbReference>
<evidence type="ECO:0000313" key="5">
    <source>
        <dbReference type="Proteomes" id="UP000183832"/>
    </source>
</evidence>
<dbReference type="SUPFAM" id="SSF55159">
    <property type="entry name" value="eIF1-like"/>
    <property type="match status" value="1"/>
</dbReference>
<dbReference type="InterPro" id="IPR001950">
    <property type="entry name" value="SUI1"/>
</dbReference>
<evidence type="ECO:0000313" key="4">
    <source>
        <dbReference type="EMBL" id="CRK91311.1"/>
    </source>
</evidence>
<organism evidence="4 5">
    <name type="scientific">Clunio marinus</name>
    <dbReference type="NCBI Taxonomy" id="568069"/>
    <lineage>
        <taxon>Eukaryota</taxon>
        <taxon>Metazoa</taxon>
        <taxon>Ecdysozoa</taxon>
        <taxon>Arthropoda</taxon>
        <taxon>Hexapoda</taxon>
        <taxon>Insecta</taxon>
        <taxon>Pterygota</taxon>
        <taxon>Neoptera</taxon>
        <taxon>Endopterygota</taxon>
        <taxon>Diptera</taxon>
        <taxon>Nematocera</taxon>
        <taxon>Chironomoidea</taxon>
        <taxon>Chironomidae</taxon>
        <taxon>Clunio</taxon>
    </lineage>
</organism>
<dbReference type="Pfam" id="PF21023">
    <property type="entry name" value="DENR_N"/>
    <property type="match status" value="1"/>
</dbReference>
<dbReference type="PANTHER" id="PTHR12789">
    <property type="entry name" value="DENSITY-REGULATED PROTEIN HOMOLOG"/>
    <property type="match status" value="1"/>
</dbReference>
<evidence type="ECO:0000256" key="1">
    <source>
        <dbReference type="ARBA" id="ARBA00007514"/>
    </source>
</evidence>
<feature type="domain" description="SUI1" evidence="3">
    <location>
        <begin position="115"/>
        <end position="182"/>
    </location>
</feature>
<dbReference type="PROSITE" id="PS50296">
    <property type="entry name" value="SUI1"/>
    <property type="match status" value="1"/>
</dbReference>
<dbReference type="GO" id="GO:0003729">
    <property type="term" value="F:mRNA binding"/>
    <property type="evidence" value="ECO:0007669"/>
    <property type="project" value="TreeGrafter"/>
</dbReference>
<evidence type="ECO:0000259" key="3">
    <source>
        <dbReference type="PROSITE" id="PS50296"/>
    </source>
</evidence>
<dbReference type="OrthoDB" id="277199at2759"/>
<name>A0A1J1HTC7_9DIPT</name>
<sequence>MGECEEDQELRERLKIGPQANVDYPINVLYCGNCKMPIEYCEFWPGYEKCKQWLEKFYPEEFSKLTLRENAAMEAERSAESSREKSESPDKKDKRRQRRGGKGQKKEDSFKEKRISVMIAPRSRRKVETVISGLEDFGIDLKVAVKVFGTKYACGSSITDENEISIQGNVKADVIEFIAHKWPELKDVIDDNGDYRNTFNI</sequence>
<feature type="compositionally biased region" description="Basic and acidic residues" evidence="2">
    <location>
        <begin position="74"/>
        <end position="92"/>
    </location>
</feature>
<dbReference type="InterPro" id="IPR050318">
    <property type="entry name" value="DENR/SUI1_TIF"/>
</dbReference>
<dbReference type="Gene3D" id="3.30.780.10">
    <property type="entry name" value="SUI1-like domain"/>
    <property type="match status" value="1"/>
</dbReference>
<protein>
    <submittedName>
        <fullName evidence="4">CLUMA_CG004985, isoform A</fullName>
    </submittedName>
</protein>